<dbReference type="AlphaFoldDB" id="A0A433DG51"/>
<proteinExistence type="inferred from homology"/>
<dbReference type="SUPFAM" id="SSF51621">
    <property type="entry name" value="Phosphoenolpyruvate/pyruvate domain"/>
    <property type="match status" value="1"/>
</dbReference>
<dbReference type="OrthoDB" id="425211at2759"/>
<dbReference type="Gene3D" id="3.20.20.60">
    <property type="entry name" value="Phosphoenolpyruvate-binding domains"/>
    <property type="match status" value="2"/>
</dbReference>
<dbReference type="Pfam" id="PF02548">
    <property type="entry name" value="Pantoate_transf"/>
    <property type="match status" value="2"/>
</dbReference>
<protein>
    <recommendedName>
        <fullName evidence="3">3-methyl-2-oxobutanoate hydroxymethyltransferase</fullName>
        <ecNumber evidence="3">2.1.2.11</ecNumber>
    </recommendedName>
</protein>
<comment type="similarity">
    <text evidence="2">Belongs to the PanB family.</text>
</comment>
<evidence type="ECO:0000256" key="1">
    <source>
        <dbReference type="ARBA" id="ARBA00005033"/>
    </source>
</evidence>
<keyword evidence="4" id="KW-0808">Transferase</keyword>
<organism evidence="7 8">
    <name type="scientific">Jimgerdemannia flammicorona</name>
    <dbReference type="NCBI Taxonomy" id="994334"/>
    <lineage>
        <taxon>Eukaryota</taxon>
        <taxon>Fungi</taxon>
        <taxon>Fungi incertae sedis</taxon>
        <taxon>Mucoromycota</taxon>
        <taxon>Mucoromycotina</taxon>
        <taxon>Endogonomycetes</taxon>
        <taxon>Endogonales</taxon>
        <taxon>Endogonaceae</taxon>
        <taxon>Jimgerdemannia</taxon>
    </lineage>
</organism>
<dbReference type="GO" id="GO:0000287">
    <property type="term" value="F:magnesium ion binding"/>
    <property type="evidence" value="ECO:0007669"/>
    <property type="project" value="TreeGrafter"/>
</dbReference>
<evidence type="ECO:0000313" key="7">
    <source>
        <dbReference type="EMBL" id="RUP49822.1"/>
    </source>
</evidence>
<evidence type="ECO:0000313" key="8">
    <source>
        <dbReference type="Proteomes" id="UP000268093"/>
    </source>
</evidence>
<dbReference type="InterPro" id="IPR040442">
    <property type="entry name" value="Pyrv_kinase-like_dom_sf"/>
</dbReference>
<dbReference type="PANTHER" id="PTHR20881:SF0">
    <property type="entry name" value="3-METHYL-2-OXOBUTANOATE HYDROXYMETHYLTRANSFERASE"/>
    <property type="match status" value="1"/>
</dbReference>
<evidence type="ECO:0000256" key="4">
    <source>
        <dbReference type="ARBA" id="ARBA00022679"/>
    </source>
</evidence>
<dbReference type="Proteomes" id="UP000268093">
    <property type="component" value="Unassembled WGS sequence"/>
</dbReference>
<evidence type="ECO:0000256" key="2">
    <source>
        <dbReference type="ARBA" id="ARBA00008676"/>
    </source>
</evidence>
<feature type="compositionally biased region" description="Polar residues" evidence="6">
    <location>
        <begin position="41"/>
        <end position="50"/>
    </location>
</feature>
<evidence type="ECO:0000256" key="6">
    <source>
        <dbReference type="SAM" id="MobiDB-lite"/>
    </source>
</evidence>
<dbReference type="EMBL" id="RBNI01001943">
    <property type="protein sequence ID" value="RUP49823.1"/>
    <property type="molecule type" value="Genomic_DNA"/>
</dbReference>
<dbReference type="EMBL" id="RBNI01001943">
    <property type="protein sequence ID" value="RUP49822.1"/>
    <property type="molecule type" value="Genomic_DNA"/>
</dbReference>
<dbReference type="EC" id="2.1.2.11" evidence="3"/>
<accession>A0A433DG51</accession>
<name>A0A433DG51_9FUNG</name>
<evidence type="ECO:0000256" key="3">
    <source>
        <dbReference type="ARBA" id="ARBA00012618"/>
    </source>
</evidence>
<evidence type="ECO:0000256" key="5">
    <source>
        <dbReference type="ARBA" id="ARBA00049172"/>
    </source>
</evidence>
<dbReference type="GO" id="GO:0005739">
    <property type="term" value="C:mitochondrion"/>
    <property type="evidence" value="ECO:0007669"/>
    <property type="project" value="TreeGrafter"/>
</dbReference>
<comment type="pathway">
    <text evidence="1">Cofactor biosynthesis; (R)-pantothenate biosynthesis; (R)-pantoate from 3-methyl-2-oxobutanoate: step 1/2.</text>
</comment>
<dbReference type="PANTHER" id="PTHR20881">
    <property type="entry name" value="3-METHYL-2-OXOBUTANOATE HYDROXYMETHYLTRANSFERASE"/>
    <property type="match status" value="1"/>
</dbReference>
<dbReference type="InterPro" id="IPR015813">
    <property type="entry name" value="Pyrv/PenolPyrv_kinase-like_dom"/>
</dbReference>
<dbReference type="InterPro" id="IPR003700">
    <property type="entry name" value="Pantoate_hydroxy_MeTrfase"/>
</dbReference>
<dbReference type="GO" id="GO:0015940">
    <property type="term" value="P:pantothenate biosynthetic process"/>
    <property type="evidence" value="ECO:0007669"/>
    <property type="project" value="UniProtKB-UniPathway"/>
</dbReference>
<gene>
    <name evidence="7" type="ORF">BC936DRAFT_141354</name>
</gene>
<comment type="catalytic activity">
    <reaction evidence="5">
        <text>(6R)-5,10-methylene-5,6,7,8-tetrahydrofolate + 3-methyl-2-oxobutanoate + H2O = 2-dehydropantoate + (6S)-5,6,7,8-tetrahydrofolate</text>
        <dbReference type="Rhea" id="RHEA:11824"/>
        <dbReference type="ChEBI" id="CHEBI:11561"/>
        <dbReference type="ChEBI" id="CHEBI:11851"/>
        <dbReference type="ChEBI" id="CHEBI:15377"/>
        <dbReference type="ChEBI" id="CHEBI:15636"/>
        <dbReference type="ChEBI" id="CHEBI:57453"/>
        <dbReference type="EC" id="2.1.2.11"/>
    </reaction>
</comment>
<feature type="region of interest" description="Disordered" evidence="6">
    <location>
        <begin position="38"/>
        <end position="76"/>
    </location>
</feature>
<sequence>MFRSKIAQKATAASTMCRQCLKAAADAQTTAKISPFANQVRPFSQRRSTPAPTPITAPVRRYSSRPADKPTNSRSKVTVNTVRKLYKSGEPLAVMTAHDYPSGLAVDESNQDICLVGDSLAMVTLGYDSTNPITVDVSFPPLITLLRSFIHPPTYSPLPTSQDMLHHCRAVARGCKSAFLVGDLPYGSYETGPEDALRTALRFVKEGNVEGVKLEGGREMAATIRKITSVGIPVMGHVGLTPQRQAALGGYRVQGKTAAKVSVGEFISKEVKGGERVRE</sequence>
<dbReference type="UniPathway" id="UPA00028">
    <property type="reaction ID" value="UER00003"/>
</dbReference>
<dbReference type="GO" id="GO:0003864">
    <property type="term" value="F:3-methyl-2-oxobutanoate hydroxymethyltransferase activity"/>
    <property type="evidence" value="ECO:0007669"/>
    <property type="project" value="UniProtKB-EC"/>
</dbReference>
<comment type="caution">
    <text evidence="7">The sequence shown here is derived from an EMBL/GenBank/DDBJ whole genome shotgun (WGS) entry which is preliminary data.</text>
</comment>
<keyword evidence="8" id="KW-1185">Reference proteome</keyword>
<reference evidence="7 8" key="1">
    <citation type="journal article" date="2018" name="New Phytol.">
        <title>Phylogenomics of Endogonaceae and evolution of mycorrhizas within Mucoromycota.</title>
        <authorList>
            <person name="Chang Y."/>
            <person name="Desiro A."/>
            <person name="Na H."/>
            <person name="Sandor L."/>
            <person name="Lipzen A."/>
            <person name="Clum A."/>
            <person name="Barry K."/>
            <person name="Grigoriev I.V."/>
            <person name="Martin F.M."/>
            <person name="Stajich J.E."/>
            <person name="Smith M.E."/>
            <person name="Bonito G."/>
            <person name="Spatafora J.W."/>
        </authorList>
    </citation>
    <scope>NUCLEOTIDE SEQUENCE [LARGE SCALE GENOMIC DNA]</scope>
    <source>
        <strain evidence="7 8">GMNB39</strain>
    </source>
</reference>